<comment type="caution">
    <text evidence="1">The sequence shown here is derived from an EMBL/GenBank/DDBJ whole genome shotgun (WGS) entry which is preliminary data.</text>
</comment>
<dbReference type="Proteomes" id="UP000222106">
    <property type="component" value="Unassembled WGS sequence"/>
</dbReference>
<dbReference type="OrthoDB" id="4807647at2"/>
<accession>A0A2A9EKL9</accession>
<protein>
    <submittedName>
        <fullName evidence="1">Uncharacterized protein DUF664</fullName>
    </submittedName>
</protein>
<dbReference type="Pfam" id="PF04978">
    <property type="entry name" value="MST"/>
    <property type="match status" value="1"/>
</dbReference>
<evidence type="ECO:0000313" key="2">
    <source>
        <dbReference type="Proteomes" id="UP000222106"/>
    </source>
</evidence>
<reference evidence="1 2" key="1">
    <citation type="submission" date="2017-10" db="EMBL/GenBank/DDBJ databases">
        <title>Sequencing the genomes of 1000 actinobacteria strains.</title>
        <authorList>
            <person name="Klenk H.-P."/>
        </authorList>
    </citation>
    <scope>NUCLEOTIDE SEQUENCE [LARGE SCALE GENOMIC DNA]</scope>
    <source>
        <strain evidence="1 2">DSM 21838</strain>
    </source>
</reference>
<gene>
    <name evidence="1" type="ORF">ATJ97_1576</name>
</gene>
<sequence length="157" mass="17307">MSDESDDLLLFCDRAVREMGDILLSLGDQLANDRPDLAGANSPYAILNHCLGVIEYWIGAVVVGRPDHRDRDAEFTASGPVAPLVARSREALARLHDDVADLDLGAAVEGGPRKPWMPTDRPFTRRAALVHVLEELVQHHGHMELTRDILLAREVSN</sequence>
<dbReference type="AlphaFoldDB" id="A0A2A9EKL9"/>
<dbReference type="Gene3D" id="1.20.120.450">
    <property type="entry name" value="dinb family like domain"/>
    <property type="match status" value="1"/>
</dbReference>
<dbReference type="EMBL" id="PDJI01000004">
    <property type="protein sequence ID" value="PFG39081.1"/>
    <property type="molecule type" value="Genomic_DNA"/>
</dbReference>
<evidence type="ECO:0000313" key="1">
    <source>
        <dbReference type="EMBL" id="PFG39081.1"/>
    </source>
</evidence>
<dbReference type="InterPro" id="IPR034660">
    <property type="entry name" value="DinB/YfiT-like"/>
</dbReference>
<proteinExistence type="predicted"/>
<dbReference type="SUPFAM" id="SSF109854">
    <property type="entry name" value="DinB/YfiT-like putative metalloenzymes"/>
    <property type="match status" value="1"/>
</dbReference>
<keyword evidence="2" id="KW-1185">Reference proteome</keyword>
<dbReference type="RefSeq" id="WP_098483245.1">
    <property type="nucleotide sequence ID" value="NZ_PDJI01000004.1"/>
</dbReference>
<organism evidence="1 2">
    <name type="scientific">Georgenia soli</name>
    <dbReference type="NCBI Taxonomy" id="638953"/>
    <lineage>
        <taxon>Bacteria</taxon>
        <taxon>Bacillati</taxon>
        <taxon>Actinomycetota</taxon>
        <taxon>Actinomycetes</taxon>
        <taxon>Micrococcales</taxon>
        <taxon>Bogoriellaceae</taxon>
        <taxon>Georgenia</taxon>
    </lineage>
</organism>
<name>A0A2A9EKL9_9MICO</name>
<dbReference type="InterPro" id="IPR007061">
    <property type="entry name" value="MST-like"/>
</dbReference>